<dbReference type="Gene3D" id="1.10.1420.10">
    <property type="match status" value="2"/>
</dbReference>
<evidence type="ECO:0000256" key="3">
    <source>
        <dbReference type="ARBA" id="ARBA00022763"/>
    </source>
</evidence>
<keyword evidence="3 7" id="KW-0227">DNA damage</keyword>
<dbReference type="InterPro" id="IPR027417">
    <property type="entry name" value="P-loop_NTPase"/>
</dbReference>
<dbReference type="Pfam" id="PF01624">
    <property type="entry name" value="MutS_I"/>
    <property type="match status" value="1"/>
</dbReference>
<dbReference type="InterPro" id="IPR016151">
    <property type="entry name" value="DNA_mismatch_repair_MutS_N"/>
</dbReference>
<keyword evidence="6 7" id="KW-0234">DNA repair</keyword>
<evidence type="ECO:0000256" key="9">
    <source>
        <dbReference type="RuleBase" id="RU003756"/>
    </source>
</evidence>
<dbReference type="Gene3D" id="3.40.1170.10">
    <property type="entry name" value="DNA repair protein MutS, domain I"/>
    <property type="match status" value="1"/>
</dbReference>
<dbReference type="InterPro" id="IPR005748">
    <property type="entry name" value="DNA_mismatch_repair_MutS"/>
</dbReference>
<dbReference type="CDD" id="cd03284">
    <property type="entry name" value="ABC_MutS1"/>
    <property type="match status" value="1"/>
</dbReference>
<dbReference type="Pfam" id="PF05190">
    <property type="entry name" value="MutS_IV"/>
    <property type="match status" value="1"/>
</dbReference>
<keyword evidence="4 7" id="KW-0067">ATP-binding</keyword>
<feature type="binding site" evidence="7">
    <location>
        <begin position="608"/>
        <end position="615"/>
    </location>
    <ligand>
        <name>ATP</name>
        <dbReference type="ChEBI" id="CHEBI:30616"/>
    </ligand>
</feature>
<dbReference type="PANTHER" id="PTHR11361">
    <property type="entry name" value="DNA MISMATCH REPAIR PROTEIN MUTS FAMILY MEMBER"/>
    <property type="match status" value="1"/>
</dbReference>
<evidence type="ECO:0000256" key="6">
    <source>
        <dbReference type="ARBA" id="ARBA00023204"/>
    </source>
</evidence>
<keyword evidence="2 7" id="KW-0547">Nucleotide-binding</keyword>
<dbReference type="Proteomes" id="UP000182089">
    <property type="component" value="Unassembled WGS sequence"/>
</dbReference>
<dbReference type="PROSITE" id="PS00486">
    <property type="entry name" value="DNA_MISMATCH_REPAIR_2"/>
    <property type="match status" value="1"/>
</dbReference>
<dbReference type="InterPro" id="IPR007860">
    <property type="entry name" value="DNA_mmatch_repair_MutS_con_dom"/>
</dbReference>
<dbReference type="SUPFAM" id="SSF52540">
    <property type="entry name" value="P-loop containing nucleoside triphosphate hydrolases"/>
    <property type="match status" value="1"/>
</dbReference>
<proteinExistence type="inferred from homology"/>
<dbReference type="InterPro" id="IPR036187">
    <property type="entry name" value="DNA_mismatch_repair_MutS_sf"/>
</dbReference>
<dbReference type="InterPro" id="IPR036678">
    <property type="entry name" value="MutS_con_dom_sf"/>
</dbReference>
<dbReference type="EMBL" id="FOCC01000004">
    <property type="protein sequence ID" value="SEM53391.1"/>
    <property type="molecule type" value="Genomic_DNA"/>
</dbReference>
<feature type="domain" description="DNA mismatch repair proteins mutS family" evidence="10">
    <location>
        <begin position="682"/>
        <end position="698"/>
    </location>
</feature>
<comment type="similarity">
    <text evidence="1 7 9">Belongs to the DNA mismatch repair MutS family.</text>
</comment>
<dbReference type="Gene3D" id="3.40.50.300">
    <property type="entry name" value="P-loop containing nucleotide triphosphate hydrolases"/>
    <property type="match status" value="1"/>
</dbReference>
<dbReference type="InterPro" id="IPR007861">
    <property type="entry name" value="DNA_mismatch_repair_MutS_clamp"/>
</dbReference>
<protein>
    <recommendedName>
        <fullName evidence="7 8">DNA mismatch repair protein MutS</fullName>
    </recommendedName>
</protein>
<comment type="function">
    <text evidence="7">This protein is involved in the repair of mismatches in DNA. It is possible that it carries out the mismatch recognition step. This protein has a weak ATPase activity.</text>
</comment>
<evidence type="ECO:0000313" key="12">
    <source>
        <dbReference type="Proteomes" id="UP000182089"/>
    </source>
</evidence>
<accession>A0ABY1AAI5</accession>
<gene>
    <name evidence="7" type="primary">mutS</name>
    <name evidence="11" type="ORF">SAMN05216431_10417</name>
</gene>
<evidence type="ECO:0000256" key="4">
    <source>
        <dbReference type="ARBA" id="ARBA00022840"/>
    </source>
</evidence>
<comment type="caution">
    <text evidence="11">The sequence shown here is derived from an EMBL/GenBank/DDBJ whole genome shotgun (WGS) entry which is preliminary data.</text>
</comment>
<name>A0ABY1AAI5_9LACO</name>
<dbReference type="InterPro" id="IPR007695">
    <property type="entry name" value="DNA_mismatch_repair_MutS-lik_N"/>
</dbReference>
<evidence type="ECO:0000256" key="1">
    <source>
        <dbReference type="ARBA" id="ARBA00006271"/>
    </source>
</evidence>
<dbReference type="InterPro" id="IPR017261">
    <property type="entry name" value="DNA_mismatch_repair_MutS/MSH"/>
</dbReference>
<dbReference type="PANTHER" id="PTHR11361:SF34">
    <property type="entry name" value="DNA MISMATCH REPAIR PROTEIN MSH1, MITOCHONDRIAL"/>
    <property type="match status" value="1"/>
</dbReference>
<dbReference type="Gene3D" id="3.30.420.110">
    <property type="entry name" value="MutS, connector domain"/>
    <property type="match status" value="1"/>
</dbReference>
<dbReference type="PIRSF" id="PIRSF037677">
    <property type="entry name" value="DNA_mis_repair_Msh6"/>
    <property type="match status" value="1"/>
</dbReference>
<dbReference type="InterPro" id="IPR007696">
    <property type="entry name" value="DNA_mismatch_repair_MutS_core"/>
</dbReference>
<evidence type="ECO:0000313" key="11">
    <source>
        <dbReference type="EMBL" id="SEM53391.1"/>
    </source>
</evidence>
<organism evidence="11 12">
    <name type="scientific">Ligilactobacillus ruminis</name>
    <dbReference type="NCBI Taxonomy" id="1623"/>
    <lineage>
        <taxon>Bacteria</taxon>
        <taxon>Bacillati</taxon>
        <taxon>Bacillota</taxon>
        <taxon>Bacilli</taxon>
        <taxon>Lactobacillales</taxon>
        <taxon>Lactobacillaceae</taxon>
        <taxon>Ligilactobacillus</taxon>
    </lineage>
</organism>
<dbReference type="Pfam" id="PF05188">
    <property type="entry name" value="MutS_II"/>
    <property type="match status" value="1"/>
</dbReference>
<dbReference type="NCBIfam" id="NF003810">
    <property type="entry name" value="PRK05399.1"/>
    <property type="match status" value="1"/>
</dbReference>
<evidence type="ECO:0000256" key="5">
    <source>
        <dbReference type="ARBA" id="ARBA00023125"/>
    </source>
</evidence>
<dbReference type="SUPFAM" id="SSF53150">
    <property type="entry name" value="DNA repair protein MutS, domain II"/>
    <property type="match status" value="1"/>
</dbReference>
<evidence type="ECO:0000256" key="8">
    <source>
        <dbReference type="NCBIfam" id="TIGR01070"/>
    </source>
</evidence>
<dbReference type="InterPro" id="IPR000432">
    <property type="entry name" value="DNA_mismatch_repair_MutS_C"/>
</dbReference>
<dbReference type="SMART" id="SM00533">
    <property type="entry name" value="MUTSd"/>
    <property type="match status" value="1"/>
</dbReference>
<evidence type="ECO:0000259" key="10">
    <source>
        <dbReference type="PROSITE" id="PS00486"/>
    </source>
</evidence>
<dbReference type="SUPFAM" id="SSF55271">
    <property type="entry name" value="DNA repair protein MutS, domain I"/>
    <property type="match status" value="1"/>
</dbReference>
<dbReference type="HAMAP" id="MF_00096">
    <property type="entry name" value="MutS"/>
    <property type="match status" value="1"/>
</dbReference>
<dbReference type="SMART" id="SM00534">
    <property type="entry name" value="MUTSac"/>
    <property type="match status" value="1"/>
</dbReference>
<dbReference type="Pfam" id="PF05192">
    <property type="entry name" value="MutS_III"/>
    <property type="match status" value="1"/>
</dbReference>
<reference evidence="11 12" key="1">
    <citation type="submission" date="2016-10" db="EMBL/GenBank/DDBJ databases">
        <authorList>
            <person name="Varghese N."/>
            <person name="Submissions S."/>
        </authorList>
    </citation>
    <scope>NUCLEOTIDE SEQUENCE [LARGE SCALE GENOMIC DNA]</scope>
    <source>
        <strain evidence="11 12">WC1T17</strain>
    </source>
</reference>
<dbReference type="NCBIfam" id="TIGR01070">
    <property type="entry name" value="mutS1"/>
    <property type="match status" value="1"/>
</dbReference>
<dbReference type="Pfam" id="PF00488">
    <property type="entry name" value="MutS_V"/>
    <property type="match status" value="1"/>
</dbReference>
<evidence type="ECO:0000256" key="7">
    <source>
        <dbReference type="HAMAP-Rule" id="MF_00096"/>
    </source>
</evidence>
<sequence>MAQKKETPMMQQYYEIKKQYPDAFLFYRLGDFYEMFNDDAIKGSQLLELTLTTRNKNAKNPIPMCGVPHHAVQNYIDILIDKGYKVAICEQMEDPKLAKGMVKREVIQLVTPGTIIDTRASEAGENNYLTAVHEEKGLFGFAYADLSTGEIKCATLNDRESLLNEITSLRTKEVVVDQTVTDATLDLFNKLKILISHQDAYELTAEMSYAAQRITASLEQEVLKHLLAYLAATQKRSLAHLQLAVHYEPSYYLKLDRYAKGNLELLQNARTNKKQGTLLWVLDETKTAMGSRMLKQWISRPLLKLSDISQRQDIVEDLINHYFERASLQDELKQVYDLERLAGRVAFGSVNGRDLIQLKTSLAHIPQLRYNLSELNDTGIYDGLLERMDPVGEVYQLIQAAIADEPPVSVTEGGLIKKGYNKQLDEYTDAMQNGKKWLAELEQSEREKTGIHNLKIGFNRVFGYYIEVSKGNISKLPQGRYERKQTLVNAERFITPELKEKEDLILGAESKAFELEYKLFVEIREQIKANIKRLQKLAAAVAELDCLQSLAVVSEENHFVRPILQEKSRELKIISGWHPVVERVMGQQNYVPNDILMPKGRDILLITGPNMSGKSTYMRQLALTVIMAQIGCFVPAKEAVMPLFDQIFTRIGAADDLISGESTFMVEMKETNDALKNASDRSLLLFDEIGRGTATYDGMALAQAIIEYVHNHLGAKTLFSTHYHELMVLDKELAHLENIHVGAVEKNGELIFLHKVQPGPADKSYGIHVAKLAGMPDSLINRANQILTNLEQTVKPERALPKKDALVDEPQIETGQLSLFEAQKERPKPVDSKAKRVLLEMQNSDLMAMTPLDVMLAVHKWQQELKKG</sequence>
<evidence type="ECO:0000256" key="2">
    <source>
        <dbReference type="ARBA" id="ARBA00022741"/>
    </source>
</evidence>
<keyword evidence="5 7" id="KW-0238">DNA-binding</keyword>
<dbReference type="InterPro" id="IPR045076">
    <property type="entry name" value="MutS"/>
</dbReference>
<dbReference type="SUPFAM" id="SSF48334">
    <property type="entry name" value="DNA repair protein MutS, domain III"/>
    <property type="match status" value="1"/>
</dbReference>